<dbReference type="VEuPathDB" id="FungiDB:F9C07_2109349"/>
<evidence type="ECO:0000313" key="7">
    <source>
        <dbReference type="EMBL" id="KAB8240306.1"/>
    </source>
</evidence>
<dbReference type="VEuPathDB" id="FungiDB:AFLA_008852"/>
<comment type="subcellular location">
    <subcellularLocation>
        <location evidence="1">Nucleus</location>
    </subcellularLocation>
</comment>
<feature type="compositionally biased region" description="Low complexity" evidence="6">
    <location>
        <begin position="14"/>
        <end position="35"/>
    </location>
</feature>
<dbReference type="PANTHER" id="PTHR46172">
    <property type="entry name" value="DNA POLYMERASE EPSILON SUBUNIT 3"/>
    <property type="match status" value="1"/>
</dbReference>
<protein>
    <recommendedName>
        <fullName evidence="4">DNA polymerase epsilon subunit D</fullName>
    </recommendedName>
    <alternativeName>
        <fullName evidence="5">DNA polymerase II subunit D</fullName>
    </alternativeName>
</protein>
<dbReference type="GO" id="GO:0031507">
    <property type="term" value="P:heterochromatin formation"/>
    <property type="evidence" value="ECO:0007669"/>
    <property type="project" value="TreeGrafter"/>
</dbReference>
<feature type="compositionally biased region" description="Acidic residues" evidence="6">
    <location>
        <begin position="295"/>
        <end position="306"/>
    </location>
</feature>
<feature type="compositionally biased region" description="Acidic residues" evidence="6">
    <location>
        <begin position="229"/>
        <end position="277"/>
    </location>
</feature>
<keyword evidence="2" id="KW-0235">DNA replication</keyword>
<reference evidence="7" key="1">
    <citation type="submission" date="2019-04" db="EMBL/GenBank/DDBJ databases">
        <title>Friends and foes A comparative genomics study of 23 Aspergillus species from section Flavi.</title>
        <authorList>
            <consortium name="DOE Joint Genome Institute"/>
            <person name="Kjaerbolling I."/>
            <person name="Vesth T."/>
            <person name="Frisvad J.C."/>
            <person name="Nybo J.L."/>
            <person name="Theobald S."/>
            <person name="Kildgaard S."/>
            <person name="Isbrandt T."/>
            <person name="Kuo A."/>
            <person name="Sato A."/>
            <person name="Lyhne E.K."/>
            <person name="Kogle M.E."/>
            <person name="Wiebenga A."/>
            <person name="Kun R.S."/>
            <person name="Lubbers R.J."/>
            <person name="Makela M.R."/>
            <person name="Barry K."/>
            <person name="Chovatia M."/>
            <person name="Clum A."/>
            <person name="Daum C."/>
            <person name="Haridas S."/>
            <person name="He G."/>
            <person name="LaButti K."/>
            <person name="Lipzen A."/>
            <person name="Mondo S."/>
            <person name="Riley R."/>
            <person name="Salamov A."/>
            <person name="Simmons B.A."/>
            <person name="Magnuson J.K."/>
            <person name="Henrissat B."/>
            <person name="Mortensen U.H."/>
            <person name="Larsen T.O."/>
            <person name="Devries R.P."/>
            <person name="Grigoriev I.V."/>
            <person name="Machida M."/>
            <person name="Baker S.E."/>
            <person name="Andersen M.R."/>
        </authorList>
    </citation>
    <scope>NUCLEOTIDE SEQUENCE [LARGE SCALE GENOMIC DNA]</scope>
    <source>
        <strain evidence="7">CBS 121.62</strain>
    </source>
</reference>
<dbReference type="InterPro" id="IPR009072">
    <property type="entry name" value="Histone-fold"/>
</dbReference>
<evidence type="ECO:0000256" key="6">
    <source>
        <dbReference type="SAM" id="MobiDB-lite"/>
    </source>
</evidence>
<name>A0A5N6GD30_ASPFL</name>
<dbReference type="GO" id="GO:0046982">
    <property type="term" value="F:protein heterodimerization activity"/>
    <property type="evidence" value="ECO:0007669"/>
    <property type="project" value="InterPro"/>
</dbReference>
<feature type="compositionally biased region" description="Basic and acidic residues" evidence="6">
    <location>
        <begin position="278"/>
        <end position="292"/>
    </location>
</feature>
<dbReference type="CDD" id="cd22928">
    <property type="entry name" value="HFD_POLE3_DPB4"/>
    <property type="match status" value="1"/>
</dbReference>
<dbReference type="PANTHER" id="PTHR46172:SF1">
    <property type="entry name" value="DNA POLYMERASE EPSILON SUBUNIT 3"/>
    <property type="match status" value="1"/>
</dbReference>
<dbReference type="GO" id="GO:0031490">
    <property type="term" value="F:chromatin DNA binding"/>
    <property type="evidence" value="ECO:0007669"/>
    <property type="project" value="TreeGrafter"/>
</dbReference>
<feature type="region of interest" description="Disordered" evidence="6">
    <location>
        <begin position="180"/>
        <end position="319"/>
    </location>
</feature>
<dbReference type="Gene3D" id="1.10.20.10">
    <property type="entry name" value="Histone, subunit A"/>
    <property type="match status" value="1"/>
</dbReference>
<dbReference type="InterPro" id="IPR051377">
    <property type="entry name" value="DNA_Pol-Epsilon_Subunit"/>
</dbReference>
<dbReference type="Proteomes" id="UP000325434">
    <property type="component" value="Unassembled WGS sequence"/>
</dbReference>
<evidence type="ECO:0000256" key="2">
    <source>
        <dbReference type="ARBA" id="ARBA00022705"/>
    </source>
</evidence>
<evidence type="ECO:0000256" key="5">
    <source>
        <dbReference type="ARBA" id="ARBA00042096"/>
    </source>
</evidence>
<dbReference type="AlphaFoldDB" id="A0A5N6GD30"/>
<sequence>MPPRKSTSETVEDPASPSQAQTQSPPTQSQPIQATEQQLKARAEGGVSIEDYLLPRSLTLRLAKSVLPPNTSIQKDAVLAIQKAATVFVSYLSSQYYPPSPPFSFSFLCVALYWMGEVLFGLVGVYDAKCGFYSANEATLKRTVAPSDVFSAISELEFDGFRSRLEKELDAFTELKAGKRKAKKGDTEVTAAEGVKGSAASEGGGGASRGAKRVKRVEGEEAASSRPEEGDDGDETQDEAEQVDEQEHESEAEEDDEGEEEEEEEEEEPGEEEDIDRVEDLDRDSRARRLMDPDAAGDESDSDDDAGPSSQLRGDLGLG</sequence>
<dbReference type="SUPFAM" id="SSF47113">
    <property type="entry name" value="Histone-fold"/>
    <property type="match status" value="2"/>
</dbReference>
<evidence type="ECO:0000256" key="1">
    <source>
        <dbReference type="ARBA" id="ARBA00004123"/>
    </source>
</evidence>
<evidence type="ECO:0000256" key="4">
    <source>
        <dbReference type="ARBA" id="ARBA00039775"/>
    </source>
</evidence>
<dbReference type="EMBL" id="ML734754">
    <property type="protein sequence ID" value="KAB8240306.1"/>
    <property type="molecule type" value="Genomic_DNA"/>
</dbReference>
<dbReference type="GO" id="GO:0008623">
    <property type="term" value="C:CHRAC"/>
    <property type="evidence" value="ECO:0007669"/>
    <property type="project" value="TreeGrafter"/>
</dbReference>
<dbReference type="GO" id="GO:0008622">
    <property type="term" value="C:epsilon DNA polymerase complex"/>
    <property type="evidence" value="ECO:0007669"/>
    <property type="project" value="TreeGrafter"/>
</dbReference>
<gene>
    <name evidence="7" type="ORF">BDV35DRAFT_134592</name>
</gene>
<proteinExistence type="predicted"/>
<dbReference type="GO" id="GO:0006974">
    <property type="term" value="P:DNA damage response"/>
    <property type="evidence" value="ECO:0007669"/>
    <property type="project" value="TreeGrafter"/>
</dbReference>
<organism evidence="7">
    <name type="scientific">Aspergillus flavus</name>
    <dbReference type="NCBI Taxonomy" id="5059"/>
    <lineage>
        <taxon>Eukaryota</taxon>
        <taxon>Fungi</taxon>
        <taxon>Dikarya</taxon>
        <taxon>Ascomycota</taxon>
        <taxon>Pezizomycotina</taxon>
        <taxon>Eurotiomycetes</taxon>
        <taxon>Eurotiomycetidae</taxon>
        <taxon>Eurotiales</taxon>
        <taxon>Aspergillaceae</taxon>
        <taxon>Aspergillus</taxon>
        <taxon>Aspergillus subgen. Circumdati</taxon>
    </lineage>
</organism>
<feature type="compositionally biased region" description="Low complexity" evidence="6">
    <location>
        <begin position="191"/>
        <end position="201"/>
    </location>
</feature>
<evidence type="ECO:0000256" key="3">
    <source>
        <dbReference type="ARBA" id="ARBA00023242"/>
    </source>
</evidence>
<feature type="region of interest" description="Disordered" evidence="6">
    <location>
        <begin position="1"/>
        <end position="36"/>
    </location>
</feature>
<keyword evidence="3" id="KW-0539">Nucleus</keyword>
<dbReference type="GO" id="GO:0006272">
    <property type="term" value="P:leading strand elongation"/>
    <property type="evidence" value="ECO:0007669"/>
    <property type="project" value="TreeGrafter"/>
</dbReference>
<accession>A0A5N6GD30</accession>